<dbReference type="PIRSF" id="PIRSF017302">
    <property type="entry name" value="Gltscr2"/>
    <property type="match status" value="1"/>
</dbReference>
<dbReference type="GO" id="GO:0006364">
    <property type="term" value="P:rRNA processing"/>
    <property type="evidence" value="ECO:0007669"/>
    <property type="project" value="TreeGrafter"/>
</dbReference>
<dbReference type="EMBL" id="QKKF02013937">
    <property type="protein sequence ID" value="RZF42835.1"/>
    <property type="molecule type" value="Genomic_DNA"/>
</dbReference>
<reference evidence="9 10" key="1">
    <citation type="journal article" date="2017" name="Gigascience">
        <title>Genome sequence of the small brown planthopper, Laodelphax striatellus.</title>
        <authorList>
            <person name="Zhu J."/>
            <person name="Jiang F."/>
            <person name="Wang X."/>
            <person name="Yang P."/>
            <person name="Bao Y."/>
            <person name="Zhao W."/>
            <person name="Wang W."/>
            <person name="Lu H."/>
            <person name="Wang Q."/>
            <person name="Cui N."/>
            <person name="Li J."/>
            <person name="Chen X."/>
            <person name="Luo L."/>
            <person name="Yu J."/>
            <person name="Kang L."/>
            <person name="Cui F."/>
        </authorList>
    </citation>
    <scope>NUCLEOTIDE SEQUENCE [LARGE SCALE GENOMIC DNA]</scope>
    <source>
        <strain evidence="9">Lst14</strain>
    </source>
</reference>
<dbReference type="AlphaFoldDB" id="A0A482XA34"/>
<evidence type="ECO:0000256" key="7">
    <source>
        <dbReference type="SAM" id="Coils"/>
    </source>
</evidence>
<evidence type="ECO:0000256" key="4">
    <source>
        <dbReference type="ARBA" id="ARBA00018339"/>
    </source>
</evidence>
<keyword evidence="5" id="KW-0690">Ribosome biogenesis</keyword>
<dbReference type="GO" id="GO:0005730">
    <property type="term" value="C:nucleolus"/>
    <property type="evidence" value="ECO:0007669"/>
    <property type="project" value="UniProtKB-SubCell"/>
</dbReference>
<evidence type="ECO:0000256" key="3">
    <source>
        <dbReference type="ARBA" id="ARBA00008838"/>
    </source>
</evidence>
<dbReference type="SMR" id="A0A482XA34"/>
<feature type="region of interest" description="Disordered" evidence="8">
    <location>
        <begin position="72"/>
        <end position="105"/>
    </location>
</feature>
<evidence type="ECO:0000256" key="2">
    <source>
        <dbReference type="ARBA" id="ARBA00004642"/>
    </source>
</evidence>
<evidence type="ECO:0000313" key="10">
    <source>
        <dbReference type="Proteomes" id="UP000291343"/>
    </source>
</evidence>
<dbReference type="PANTHER" id="PTHR14211">
    <property type="entry name" value="GLIOMA SUPPRESSOR CANDIDATE REGION GENE 2"/>
    <property type="match status" value="1"/>
</dbReference>
<dbReference type="FunCoup" id="A0A482XA34">
    <property type="interactions" value="1268"/>
</dbReference>
<dbReference type="GO" id="GO:0000027">
    <property type="term" value="P:ribosomal large subunit assembly"/>
    <property type="evidence" value="ECO:0007669"/>
    <property type="project" value="TreeGrafter"/>
</dbReference>
<sequence>MRPSALPSIEAPHPGLSYNPTRRAHTELQKKASEQRKKLREEEKRLNRLTASLTKISAQKREADWIAEMSSGLEEAKKKEPEEDDGTEYKAVNPPAKLKIKPLKKKKRAKQIRKEEIEKRELKVEKKKISDLYRLRFFEKEIAEKEQKSAAAKEKRLKKKASKPLKTKVLGSIKFKEPIVEVKPRIELKNSNLRKLAPKGCLLADRCVSLQKRNIMEPRIRTGRIHKKVGKTYFKKGYKMDEEAELKKYTSKKN</sequence>
<evidence type="ECO:0000256" key="5">
    <source>
        <dbReference type="ARBA" id="ARBA00022517"/>
    </source>
</evidence>
<evidence type="ECO:0000256" key="1">
    <source>
        <dbReference type="ARBA" id="ARBA00004604"/>
    </source>
</evidence>
<dbReference type="InParanoid" id="A0A482XA34"/>
<dbReference type="Pfam" id="PF07767">
    <property type="entry name" value="Nop53"/>
    <property type="match status" value="1"/>
</dbReference>
<feature type="compositionally biased region" description="Basic and acidic residues" evidence="8">
    <location>
        <begin position="24"/>
        <end position="45"/>
    </location>
</feature>
<proteinExistence type="inferred from homology"/>
<name>A0A482XA34_LAOST</name>
<keyword evidence="10" id="KW-1185">Reference proteome</keyword>
<dbReference type="InterPro" id="IPR011687">
    <property type="entry name" value="Nop53/GLTSCR2"/>
</dbReference>
<comment type="similarity">
    <text evidence="3">Belongs to the NOP53 family.</text>
</comment>
<evidence type="ECO:0000313" key="9">
    <source>
        <dbReference type="EMBL" id="RZF42835.1"/>
    </source>
</evidence>
<dbReference type="PANTHER" id="PTHR14211:SF7">
    <property type="entry name" value="RIBOSOME BIOGENESIS PROTEIN NOP53"/>
    <property type="match status" value="1"/>
</dbReference>
<dbReference type="STRING" id="195883.A0A482XA34"/>
<dbReference type="GO" id="GO:0005654">
    <property type="term" value="C:nucleoplasm"/>
    <property type="evidence" value="ECO:0007669"/>
    <property type="project" value="UniProtKB-SubCell"/>
</dbReference>
<dbReference type="GO" id="GO:0008097">
    <property type="term" value="F:5S rRNA binding"/>
    <property type="evidence" value="ECO:0007669"/>
    <property type="project" value="TreeGrafter"/>
</dbReference>
<comment type="caution">
    <text evidence="9">The sequence shown here is derived from an EMBL/GenBank/DDBJ whole genome shotgun (WGS) entry which is preliminary data.</text>
</comment>
<organism evidence="9 10">
    <name type="scientific">Laodelphax striatellus</name>
    <name type="common">Small brown planthopper</name>
    <name type="synonym">Delphax striatella</name>
    <dbReference type="NCBI Taxonomy" id="195883"/>
    <lineage>
        <taxon>Eukaryota</taxon>
        <taxon>Metazoa</taxon>
        <taxon>Ecdysozoa</taxon>
        <taxon>Arthropoda</taxon>
        <taxon>Hexapoda</taxon>
        <taxon>Insecta</taxon>
        <taxon>Pterygota</taxon>
        <taxon>Neoptera</taxon>
        <taxon>Paraneoptera</taxon>
        <taxon>Hemiptera</taxon>
        <taxon>Auchenorrhyncha</taxon>
        <taxon>Fulgoroidea</taxon>
        <taxon>Delphacidae</taxon>
        <taxon>Criomorphinae</taxon>
        <taxon>Laodelphax</taxon>
    </lineage>
</organism>
<protein>
    <recommendedName>
        <fullName evidence="4">Ribosome biogenesis protein NOP53</fullName>
    </recommendedName>
</protein>
<dbReference type="OrthoDB" id="5072at2759"/>
<dbReference type="Proteomes" id="UP000291343">
    <property type="component" value="Unassembled WGS sequence"/>
</dbReference>
<accession>A0A482XA34</accession>
<evidence type="ECO:0000256" key="6">
    <source>
        <dbReference type="ARBA" id="ARBA00023242"/>
    </source>
</evidence>
<evidence type="ECO:0000256" key="8">
    <source>
        <dbReference type="SAM" id="MobiDB-lite"/>
    </source>
</evidence>
<feature type="region of interest" description="Disordered" evidence="8">
    <location>
        <begin position="1"/>
        <end position="45"/>
    </location>
</feature>
<comment type="subcellular location">
    <subcellularLocation>
        <location evidence="1">Nucleus</location>
        <location evidence="1">Nucleolus</location>
    </subcellularLocation>
    <subcellularLocation>
        <location evidence="2">Nucleus</location>
        <location evidence="2">Nucleoplasm</location>
    </subcellularLocation>
</comment>
<keyword evidence="6" id="KW-0539">Nucleus</keyword>
<feature type="coiled-coil region" evidence="7">
    <location>
        <begin position="105"/>
        <end position="160"/>
    </location>
</feature>
<gene>
    <name evidence="9" type="ORF">LSTR_LSTR003659</name>
</gene>
<keyword evidence="7" id="KW-0175">Coiled coil</keyword>